<dbReference type="RefSeq" id="WP_009196644.1">
    <property type="nucleotide sequence ID" value="NZ_AODQ01000102.1"/>
</dbReference>
<dbReference type="AlphaFoldDB" id="M7MYS0"/>
<dbReference type="OrthoDB" id="1524810at2"/>
<evidence type="ECO:0000313" key="3">
    <source>
        <dbReference type="EMBL" id="EMR01608.1"/>
    </source>
</evidence>
<dbReference type="Gene3D" id="2.60.40.1600">
    <property type="entry name" value="Smr-associated-like"/>
    <property type="match status" value="1"/>
</dbReference>
<dbReference type="SUPFAM" id="SSF158949">
    <property type="entry name" value="Smr-associated domain-like"/>
    <property type="match status" value="1"/>
</dbReference>
<keyword evidence="4" id="KW-1185">Reference proteome</keyword>
<accession>M7MYS0</accession>
<dbReference type="InterPro" id="IPR036781">
    <property type="entry name" value="Smr_assoc-like_sf"/>
</dbReference>
<evidence type="ECO:0000256" key="1">
    <source>
        <dbReference type="SAM" id="MobiDB-lite"/>
    </source>
</evidence>
<dbReference type="Gene3D" id="3.30.1370.110">
    <property type="match status" value="1"/>
</dbReference>
<evidence type="ECO:0000313" key="4">
    <source>
        <dbReference type="Proteomes" id="UP000011910"/>
    </source>
</evidence>
<gene>
    <name evidence="3" type="ORF">ADICEAN_03261</name>
</gene>
<dbReference type="Pfam" id="PF01713">
    <property type="entry name" value="Smr"/>
    <property type="match status" value="1"/>
</dbReference>
<dbReference type="InterPro" id="IPR002625">
    <property type="entry name" value="Smr_dom"/>
</dbReference>
<feature type="region of interest" description="Disordered" evidence="1">
    <location>
        <begin position="211"/>
        <end position="231"/>
    </location>
</feature>
<dbReference type="STRING" id="1279009.ADICEAN_03261"/>
<dbReference type="EMBL" id="AODQ01000102">
    <property type="protein sequence ID" value="EMR01608.1"/>
    <property type="molecule type" value="Genomic_DNA"/>
</dbReference>
<evidence type="ECO:0000259" key="2">
    <source>
        <dbReference type="PROSITE" id="PS50828"/>
    </source>
</evidence>
<name>M7MYS0_9BACT</name>
<feature type="domain" description="Smr" evidence="2">
    <location>
        <begin position="257"/>
        <end position="321"/>
    </location>
</feature>
<dbReference type="eggNOG" id="COG1193">
    <property type="taxonomic scope" value="Bacteria"/>
</dbReference>
<protein>
    <submittedName>
        <fullName evidence="3">Recombination and DNA strand exchange inhibitor protein</fullName>
    </submittedName>
</protein>
<dbReference type="PROSITE" id="PS50828">
    <property type="entry name" value="SMR"/>
    <property type="match status" value="1"/>
</dbReference>
<reference evidence="3 4" key="1">
    <citation type="journal article" date="2013" name="Genome Announc.">
        <title>Draft Genome Sequence of Cesiribacter andamanensis Strain AMV16T, Isolated from a Soil Sample from a Mud Volcano in the Andaman Islands, India.</title>
        <authorList>
            <person name="Shivaji S."/>
            <person name="Ara S."/>
            <person name="Begum Z."/>
            <person name="Srinivas T.N."/>
            <person name="Singh A."/>
            <person name="Kumar Pinnaka A."/>
        </authorList>
    </citation>
    <scope>NUCLEOTIDE SEQUENCE [LARGE SCALE GENOMIC DNA]</scope>
    <source>
        <strain evidence="3 4">AMV16</strain>
    </source>
</reference>
<organism evidence="3 4">
    <name type="scientific">Cesiribacter andamanensis AMV16</name>
    <dbReference type="NCBI Taxonomy" id="1279009"/>
    <lineage>
        <taxon>Bacteria</taxon>
        <taxon>Pseudomonadati</taxon>
        <taxon>Bacteroidota</taxon>
        <taxon>Cytophagia</taxon>
        <taxon>Cytophagales</taxon>
        <taxon>Cesiribacteraceae</taxon>
        <taxon>Cesiribacter</taxon>
    </lineage>
</organism>
<dbReference type="InterPro" id="IPR036063">
    <property type="entry name" value="Smr_dom_sf"/>
</dbReference>
<proteinExistence type="predicted"/>
<comment type="caution">
    <text evidence="3">The sequence shown here is derived from an EMBL/GenBank/DDBJ whole genome shotgun (WGS) entry which is preliminary data.</text>
</comment>
<sequence>MNVGDKVRMLRGKEEGIVTRIIDPKLIEIEIEDGFQIPVLKSEVVVVAREEASFFKRPESEQAPAPPAPLPKKGATAQEGYFIAYKPLNDRLLSVHLVNNTPDVLLFSIVAEQAGRYEPLASGQLLPRQAHKLSQADLQQFEQWPAWQVRLLPHPAQPGERLAAVLQQRVHPKAATFFRSLRQAPVLDAKAYLLALSPSSLLAPAEAQKLQETLQSGPETRQAPPAGPIPSQVDLHAEKLVENPKDLSGAAILELQLATFEQVLDRALAAGLEEITFIHGVGNGTLRKELHRRLSAMNTIAWFKDDHKEKWGYGATRVRLK</sequence>
<dbReference type="Proteomes" id="UP000011910">
    <property type="component" value="Unassembled WGS sequence"/>
</dbReference>